<feature type="domain" description="G-protein coupled receptors family 1 profile" evidence="15">
    <location>
        <begin position="71"/>
        <end position="330"/>
    </location>
</feature>
<evidence type="ECO:0000256" key="14">
    <source>
        <dbReference type="SAM" id="Phobius"/>
    </source>
</evidence>
<proteinExistence type="inferred from homology"/>
<evidence type="ECO:0000256" key="10">
    <source>
        <dbReference type="ARBA" id="ARBA00023180"/>
    </source>
</evidence>
<dbReference type="GO" id="GO:0005886">
    <property type="term" value="C:plasma membrane"/>
    <property type="evidence" value="ECO:0007669"/>
    <property type="project" value="UniProtKB-SubCell"/>
</dbReference>
<gene>
    <name evidence="16" type="primary">CSON014384</name>
</gene>
<evidence type="ECO:0000256" key="3">
    <source>
        <dbReference type="ARBA" id="ARBA00022475"/>
    </source>
</evidence>
<keyword evidence="8" id="KW-1015">Disulfide bond</keyword>
<dbReference type="EMBL" id="UFQS01000797">
    <property type="protein sequence ID" value="SSX06969.1"/>
    <property type="molecule type" value="Genomic_DNA"/>
</dbReference>
<dbReference type="GO" id="GO:0004994">
    <property type="term" value="F:somatostatin receptor activity"/>
    <property type="evidence" value="ECO:0007669"/>
    <property type="project" value="InterPro"/>
</dbReference>
<dbReference type="Gene3D" id="1.20.1070.10">
    <property type="entry name" value="Rhodopsin 7-helix transmembrane proteins"/>
    <property type="match status" value="1"/>
</dbReference>
<evidence type="ECO:0000256" key="4">
    <source>
        <dbReference type="ARBA" id="ARBA00022692"/>
    </source>
</evidence>
<reference evidence="17" key="2">
    <citation type="submission" date="2018-07" db="EMBL/GenBank/DDBJ databases">
        <authorList>
            <person name="Quirk P.G."/>
            <person name="Krulwich T.A."/>
        </authorList>
    </citation>
    <scope>NUCLEOTIDE SEQUENCE</scope>
</reference>
<keyword evidence="6 12" id="KW-0297">G-protein coupled receptor</keyword>
<dbReference type="InterPro" id="IPR000276">
    <property type="entry name" value="GPCR_Rhodpsn"/>
</dbReference>
<feature type="transmembrane region" description="Helical" evidence="14">
    <location>
        <begin position="168"/>
        <end position="192"/>
    </location>
</feature>
<dbReference type="PANTHER" id="PTHR24229:SF40">
    <property type="entry name" value="ALLATOSTATIN C RECEPTOR 1-RELATED"/>
    <property type="match status" value="1"/>
</dbReference>
<dbReference type="VEuPathDB" id="VectorBase:CSON014384"/>
<evidence type="ECO:0000256" key="8">
    <source>
        <dbReference type="ARBA" id="ARBA00023157"/>
    </source>
</evidence>
<accession>A0A336KR64</accession>
<dbReference type="PROSITE" id="PS50262">
    <property type="entry name" value="G_PROTEIN_RECEP_F1_2"/>
    <property type="match status" value="1"/>
</dbReference>
<dbReference type="GO" id="GO:0043005">
    <property type="term" value="C:neuron projection"/>
    <property type="evidence" value="ECO:0007669"/>
    <property type="project" value="TreeGrafter"/>
</dbReference>
<evidence type="ECO:0000256" key="7">
    <source>
        <dbReference type="ARBA" id="ARBA00023136"/>
    </source>
</evidence>
<dbReference type="PRINTS" id="PR00237">
    <property type="entry name" value="GPCRRHODOPSN"/>
</dbReference>
<evidence type="ECO:0000259" key="15">
    <source>
        <dbReference type="PROSITE" id="PS50262"/>
    </source>
</evidence>
<evidence type="ECO:0000313" key="17">
    <source>
        <dbReference type="EMBL" id="SSX27313.1"/>
    </source>
</evidence>
<name>A0A336KR64_CULSO</name>
<evidence type="ECO:0000256" key="13">
    <source>
        <dbReference type="SAM" id="MobiDB-lite"/>
    </source>
</evidence>
<evidence type="ECO:0000256" key="12">
    <source>
        <dbReference type="RuleBase" id="RU000688"/>
    </source>
</evidence>
<keyword evidence="7 14" id="KW-0472">Membrane</keyword>
<feature type="transmembrane region" description="Helical" evidence="14">
    <location>
        <begin position="92"/>
        <end position="116"/>
    </location>
</feature>
<protein>
    <submittedName>
        <fullName evidence="16">CSON014384 protein</fullName>
    </submittedName>
</protein>
<dbReference type="PRINTS" id="PR00246">
    <property type="entry name" value="SOMATOSTATNR"/>
</dbReference>
<dbReference type="AlphaFoldDB" id="A0A336KR64"/>
<feature type="transmembrane region" description="Helical" evidence="14">
    <location>
        <begin position="309"/>
        <end position="333"/>
    </location>
</feature>
<dbReference type="EMBL" id="UFQT01000797">
    <property type="protein sequence ID" value="SSX27313.1"/>
    <property type="molecule type" value="Genomic_DNA"/>
</dbReference>
<dbReference type="FunFam" id="1.20.1070.10:FF:000231">
    <property type="entry name" value="Allatostatin C receptor 1"/>
    <property type="match status" value="1"/>
</dbReference>
<dbReference type="GO" id="GO:0042277">
    <property type="term" value="F:peptide binding"/>
    <property type="evidence" value="ECO:0007669"/>
    <property type="project" value="TreeGrafter"/>
</dbReference>
<evidence type="ECO:0000313" key="16">
    <source>
        <dbReference type="EMBL" id="SSX06969.1"/>
    </source>
</evidence>
<dbReference type="InterPro" id="IPR017452">
    <property type="entry name" value="GPCR_Rhodpsn_7TM"/>
</dbReference>
<keyword evidence="5 14" id="KW-1133">Transmembrane helix</keyword>
<feature type="transmembrane region" description="Helical" evidence="14">
    <location>
        <begin position="128"/>
        <end position="147"/>
    </location>
</feature>
<feature type="region of interest" description="Disordered" evidence="13">
    <location>
        <begin position="404"/>
        <end position="453"/>
    </location>
</feature>
<keyword evidence="10" id="KW-0325">Glycoprotein</keyword>
<organism evidence="16">
    <name type="scientific">Culicoides sonorensis</name>
    <name type="common">Biting midge</name>
    <dbReference type="NCBI Taxonomy" id="179676"/>
    <lineage>
        <taxon>Eukaryota</taxon>
        <taxon>Metazoa</taxon>
        <taxon>Ecdysozoa</taxon>
        <taxon>Arthropoda</taxon>
        <taxon>Hexapoda</taxon>
        <taxon>Insecta</taxon>
        <taxon>Pterygota</taxon>
        <taxon>Neoptera</taxon>
        <taxon>Endopterygota</taxon>
        <taxon>Diptera</taxon>
        <taxon>Nematocera</taxon>
        <taxon>Chironomoidea</taxon>
        <taxon>Ceratopogonidae</taxon>
        <taxon>Ceratopogoninae</taxon>
        <taxon>Culicoides</taxon>
        <taxon>Monoculicoides</taxon>
    </lineage>
</organism>
<keyword evidence="11 12" id="KW-0807">Transducer</keyword>
<evidence type="ECO:0000256" key="2">
    <source>
        <dbReference type="ARBA" id="ARBA00010663"/>
    </source>
</evidence>
<evidence type="ECO:0000256" key="5">
    <source>
        <dbReference type="ARBA" id="ARBA00022989"/>
    </source>
</evidence>
<feature type="transmembrane region" description="Helical" evidence="14">
    <location>
        <begin position="270"/>
        <end position="289"/>
    </location>
</feature>
<keyword evidence="3" id="KW-1003">Cell membrane</keyword>
<evidence type="ECO:0000256" key="6">
    <source>
        <dbReference type="ARBA" id="ARBA00023040"/>
    </source>
</evidence>
<comment type="similarity">
    <text evidence="2 12">Belongs to the G-protein coupled receptor 1 family.</text>
</comment>
<feature type="compositionally biased region" description="Low complexity" evidence="13">
    <location>
        <begin position="429"/>
        <end position="442"/>
    </location>
</feature>
<keyword evidence="9 12" id="KW-0675">Receptor</keyword>
<sequence>MSYFAKKDSSNINMNEDTVDSFLNETTPAPYDNLTDYLYNNDTMCPPIEMPISNIISMILYAIVCIIGLMGNTLVIYVVLRFSNMQTVTNMYILNLAIADECYLIGIPFLITTMHYRHWAFGGAMCKAYMVSTSITQFTSSIFLFIMSADRYIAICHHVSSPKYRTPLVSRIVSAIAWIASAIIMSPIIVFANTMTNSQGDRSSCHIIWPAEHEQTSSFYFTIYSFVLGFALPLCFIATFYFLVIRKLRKVSKKTQNSHSKNKKKSHRKVTKLVLTVITVYILCWLPYWVSQVALITSEPKLCNTRLEITLFLLVGCLGYVNSAINPILYAYLSDNFKKSFMKACTCAKTKDINAQLKLENSVMPRKSRNRTNSETPVTLTTTTTITSKSNRLIIEPLTTINTTTTTGMSDASSRNPSPNPIQRHTSNHIKGNTNGSNNNDKNVVEGDLVQIN</sequence>
<dbReference type="OMA" id="LNGSHAW"/>
<comment type="subcellular location">
    <subcellularLocation>
        <location evidence="1">Cell membrane</location>
        <topology evidence="1">Multi-pass membrane protein</topology>
    </subcellularLocation>
</comment>
<dbReference type="SUPFAM" id="SSF81321">
    <property type="entry name" value="Family A G protein-coupled receptor-like"/>
    <property type="match status" value="1"/>
</dbReference>
<evidence type="ECO:0000256" key="9">
    <source>
        <dbReference type="ARBA" id="ARBA00023170"/>
    </source>
</evidence>
<dbReference type="Pfam" id="PF00001">
    <property type="entry name" value="7tm_1"/>
    <property type="match status" value="1"/>
</dbReference>
<keyword evidence="4 12" id="KW-0812">Transmembrane</keyword>
<dbReference type="PANTHER" id="PTHR24229">
    <property type="entry name" value="NEUROPEPTIDES RECEPTOR"/>
    <property type="match status" value="1"/>
</dbReference>
<evidence type="ECO:0000256" key="1">
    <source>
        <dbReference type="ARBA" id="ARBA00004651"/>
    </source>
</evidence>
<reference evidence="16" key="1">
    <citation type="submission" date="2018-04" db="EMBL/GenBank/DDBJ databases">
        <authorList>
            <person name="Go L.Y."/>
            <person name="Mitchell J.A."/>
        </authorList>
    </citation>
    <scope>NUCLEOTIDE SEQUENCE</scope>
    <source>
        <tissue evidence="16">Whole organism</tissue>
    </source>
</reference>
<feature type="compositionally biased region" description="Polar residues" evidence="13">
    <location>
        <begin position="408"/>
        <end position="425"/>
    </location>
</feature>
<dbReference type="InterPro" id="IPR000586">
    <property type="entry name" value="Somatstn_rcpt"/>
</dbReference>
<feature type="transmembrane region" description="Helical" evidence="14">
    <location>
        <begin position="59"/>
        <end position="80"/>
    </location>
</feature>
<evidence type="ECO:0000256" key="11">
    <source>
        <dbReference type="ARBA" id="ARBA00023224"/>
    </source>
</evidence>
<dbReference type="PROSITE" id="PS00237">
    <property type="entry name" value="G_PROTEIN_RECEP_F1_1"/>
    <property type="match status" value="1"/>
</dbReference>
<feature type="transmembrane region" description="Helical" evidence="14">
    <location>
        <begin position="219"/>
        <end position="244"/>
    </location>
</feature>